<evidence type="ECO:0000256" key="7">
    <source>
        <dbReference type="ARBA" id="ARBA00022840"/>
    </source>
</evidence>
<evidence type="ECO:0000256" key="1">
    <source>
        <dbReference type="ARBA" id="ARBA00000085"/>
    </source>
</evidence>
<dbReference type="Gene3D" id="3.30.565.10">
    <property type="entry name" value="Histidine kinase-like ATPase, C-terminal domain"/>
    <property type="match status" value="1"/>
</dbReference>
<proteinExistence type="predicted"/>
<dbReference type="PANTHER" id="PTHR24421">
    <property type="entry name" value="NITRATE/NITRITE SENSOR PROTEIN NARX-RELATED"/>
    <property type="match status" value="1"/>
</dbReference>
<dbReference type="InterPro" id="IPR011712">
    <property type="entry name" value="Sig_transdc_His_kin_sub3_dim/P"/>
</dbReference>
<evidence type="ECO:0000313" key="11">
    <source>
        <dbReference type="EMBL" id="GAA5111694.1"/>
    </source>
</evidence>
<dbReference type="SMART" id="SM00387">
    <property type="entry name" value="HATPase_c"/>
    <property type="match status" value="1"/>
</dbReference>
<evidence type="ECO:0000256" key="8">
    <source>
        <dbReference type="ARBA" id="ARBA00023012"/>
    </source>
</evidence>
<dbReference type="SUPFAM" id="SSF55874">
    <property type="entry name" value="ATPase domain of HSP90 chaperone/DNA topoisomerase II/histidine kinase"/>
    <property type="match status" value="1"/>
</dbReference>
<evidence type="ECO:0000256" key="3">
    <source>
        <dbReference type="ARBA" id="ARBA00022553"/>
    </source>
</evidence>
<dbReference type="SMART" id="SM00065">
    <property type="entry name" value="GAF"/>
    <property type="match status" value="1"/>
</dbReference>
<keyword evidence="8" id="KW-0902">Two-component regulatory system</keyword>
<dbReference type="Pfam" id="PF02518">
    <property type="entry name" value="HATPase_c"/>
    <property type="match status" value="1"/>
</dbReference>
<gene>
    <name evidence="11" type="ORF">GCM10023320_04930</name>
</gene>
<dbReference type="Proteomes" id="UP001500804">
    <property type="component" value="Unassembled WGS sequence"/>
</dbReference>
<sequence length="726" mass="75810">MSAPAGWPAQKLAEFLAAVSSFATEAEAAAGAVERVAESVDAEVVAIVSRGTVIAAIGYPEGAAPVAELVSVAGGDRAELTVPGAGSSPAAVVALENPPGARMVVARSGPDPLSADEVGLLHAMARVTSMTLRMLRFLDDERALRKESQRQSAENAHLLATLTDHQMLLERLADEQAALRRVATLVARQPGTERVLASVAEEVGRLLRAGLTQMLRYEGTGTTTATAVACWTDPEVTGRAIVLGTRVPLERDELAGVVLREQRATRMNSGELPAGGPIAEHVHGCGLGSATASPIDVEGRPWGVVVAGWPAPEPPADAESRIAEFAWLVAMSISNAQARAEVVRLADEQAALRRVATLVAKGERPDVIFRCVAEEIARISNVDNGFVLRFEPDATLTVVARSGSGHAPVEVGSDWPLRGDGIAARVFRTGRAVHLDSRRGPPGWIAMAPDADFAGVGAPIVIGDRLWGAATATTGPRNGPPPADVGATPAGGLPADAEERIAKFADLIAIAISNADARAQLTASRARVVAAADDARRRLERNLHDGVQQRLVALTLALREVESMVPPEPRELPAAIGRVVDGLTGVLSEVREISRGLHPAILSEGGLAYALRSLARRSAVPATLNVRVAGRLPERVEVPAYYVVSEALTNVAKHAEASMVEIDVDATNELVRIVVRDDGVGGADVGRGSGLIGLVDRVEAAGGEFTISSPPGEGTSLRATFPLSPR</sequence>
<dbReference type="InterPro" id="IPR003594">
    <property type="entry name" value="HATPase_dom"/>
</dbReference>
<dbReference type="InterPro" id="IPR050482">
    <property type="entry name" value="Sensor_HK_TwoCompSys"/>
</dbReference>
<evidence type="ECO:0000259" key="9">
    <source>
        <dbReference type="SMART" id="SM00065"/>
    </source>
</evidence>
<organism evidence="11 12">
    <name type="scientific">Pseudonocardia adelaidensis</name>
    <dbReference type="NCBI Taxonomy" id="648754"/>
    <lineage>
        <taxon>Bacteria</taxon>
        <taxon>Bacillati</taxon>
        <taxon>Actinomycetota</taxon>
        <taxon>Actinomycetes</taxon>
        <taxon>Pseudonocardiales</taxon>
        <taxon>Pseudonocardiaceae</taxon>
        <taxon>Pseudonocardia</taxon>
    </lineage>
</organism>
<keyword evidence="12" id="KW-1185">Reference proteome</keyword>
<name>A0ABP9N857_9PSEU</name>
<dbReference type="Gene3D" id="1.20.5.1930">
    <property type="match status" value="1"/>
</dbReference>
<protein>
    <recommendedName>
        <fullName evidence="2">histidine kinase</fullName>
        <ecNumber evidence="2">2.7.13.3</ecNumber>
    </recommendedName>
</protein>
<dbReference type="InterPro" id="IPR029016">
    <property type="entry name" value="GAF-like_dom_sf"/>
</dbReference>
<keyword evidence="4" id="KW-0808">Transferase</keyword>
<dbReference type="CDD" id="cd16917">
    <property type="entry name" value="HATPase_UhpB-NarQ-NarX-like"/>
    <property type="match status" value="1"/>
</dbReference>
<keyword evidence="6" id="KW-0418">Kinase</keyword>
<keyword evidence="5" id="KW-0547">Nucleotide-binding</keyword>
<evidence type="ECO:0000259" key="10">
    <source>
        <dbReference type="SMART" id="SM00387"/>
    </source>
</evidence>
<keyword evidence="7" id="KW-0067">ATP-binding</keyword>
<evidence type="ECO:0000256" key="6">
    <source>
        <dbReference type="ARBA" id="ARBA00022777"/>
    </source>
</evidence>
<dbReference type="SUPFAM" id="SSF55781">
    <property type="entry name" value="GAF domain-like"/>
    <property type="match status" value="2"/>
</dbReference>
<dbReference type="InterPro" id="IPR036890">
    <property type="entry name" value="HATPase_C_sf"/>
</dbReference>
<accession>A0ABP9N857</accession>
<dbReference type="InterPro" id="IPR003018">
    <property type="entry name" value="GAF"/>
</dbReference>
<dbReference type="Pfam" id="PF01590">
    <property type="entry name" value="GAF"/>
    <property type="match status" value="1"/>
</dbReference>
<feature type="domain" description="Histidine kinase/HSP90-like ATPase" evidence="10">
    <location>
        <begin position="635"/>
        <end position="725"/>
    </location>
</feature>
<dbReference type="EMBL" id="BAABJO010000002">
    <property type="protein sequence ID" value="GAA5111694.1"/>
    <property type="molecule type" value="Genomic_DNA"/>
</dbReference>
<comment type="catalytic activity">
    <reaction evidence="1">
        <text>ATP + protein L-histidine = ADP + protein N-phospho-L-histidine.</text>
        <dbReference type="EC" id="2.7.13.3"/>
    </reaction>
</comment>
<dbReference type="EC" id="2.7.13.3" evidence="2"/>
<dbReference type="Gene3D" id="3.30.450.40">
    <property type="match status" value="2"/>
</dbReference>
<evidence type="ECO:0000313" key="12">
    <source>
        <dbReference type="Proteomes" id="UP001500804"/>
    </source>
</evidence>
<dbReference type="Pfam" id="PF07730">
    <property type="entry name" value="HisKA_3"/>
    <property type="match status" value="1"/>
</dbReference>
<feature type="domain" description="GAF" evidence="9">
    <location>
        <begin position="364"/>
        <end position="522"/>
    </location>
</feature>
<keyword evidence="3" id="KW-0597">Phosphoprotein</keyword>
<dbReference type="RefSeq" id="WP_345602920.1">
    <property type="nucleotide sequence ID" value="NZ_BAABJO010000002.1"/>
</dbReference>
<comment type="caution">
    <text evidence="11">The sequence shown here is derived from an EMBL/GenBank/DDBJ whole genome shotgun (WGS) entry which is preliminary data.</text>
</comment>
<evidence type="ECO:0000256" key="4">
    <source>
        <dbReference type="ARBA" id="ARBA00022679"/>
    </source>
</evidence>
<dbReference type="PANTHER" id="PTHR24421:SF10">
    <property type="entry name" value="NITRATE_NITRITE SENSOR PROTEIN NARQ"/>
    <property type="match status" value="1"/>
</dbReference>
<evidence type="ECO:0000256" key="2">
    <source>
        <dbReference type="ARBA" id="ARBA00012438"/>
    </source>
</evidence>
<evidence type="ECO:0000256" key="5">
    <source>
        <dbReference type="ARBA" id="ARBA00022741"/>
    </source>
</evidence>
<reference evidence="12" key="1">
    <citation type="journal article" date="2019" name="Int. J. Syst. Evol. Microbiol.">
        <title>The Global Catalogue of Microorganisms (GCM) 10K type strain sequencing project: providing services to taxonomists for standard genome sequencing and annotation.</title>
        <authorList>
            <consortium name="The Broad Institute Genomics Platform"/>
            <consortium name="The Broad Institute Genome Sequencing Center for Infectious Disease"/>
            <person name="Wu L."/>
            <person name="Ma J."/>
        </authorList>
    </citation>
    <scope>NUCLEOTIDE SEQUENCE [LARGE SCALE GENOMIC DNA]</scope>
    <source>
        <strain evidence="12">JCM 18302</strain>
    </source>
</reference>